<sequence length="84" mass="9815">MGDLYRSETEPPLNIKIRETKFKYIRRNVVKHKNCSLKKSVKLGAHFHQVLHESTILVNLALLHFIRHNTILHIDIPHESAILV</sequence>
<organism evidence="1">
    <name type="scientific">Medicago truncatula</name>
    <name type="common">Barrel medic</name>
    <name type="synonym">Medicago tribuloides</name>
    <dbReference type="NCBI Taxonomy" id="3880"/>
    <lineage>
        <taxon>Eukaryota</taxon>
        <taxon>Viridiplantae</taxon>
        <taxon>Streptophyta</taxon>
        <taxon>Embryophyta</taxon>
        <taxon>Tracheophyta</taxon>
        <taxon>Spermatophyta</taxon>
        <taxon>Magnoliopsida</taxon>
        <taxon>eudicotyledons</taxon>
        <taxon>Gunneridae</taxon>
        <taxon>Pentapetalae</taxon>
        <taxon>rosids</taxon>
        <taxon>fabids</taxon>
        <taxon>Fabales</taxon>
        <taxon>Fabaceae</taxon>
        <taxon>Papilionoideae</taxon>
        <taxon>50 kb inversion clade</taxon>
        <taxon>NPAAA clade</taxon>
        <taxon>Hologalegina</taxon>
        <taxon>IRL clade</taxon>
        <taxon>Trifolieae</taxon>
        <taxon>Medicago</taxon>
    </lineage>
</organism>
<evidence type="ECO:0000313" key="1">
    <source>
        <dbReference type="EMBL" id="AFK39945.1"/>
    </source>
</evidence>
<reference evidence="1" key="1">
    <citation type="submission" date="2012-05" db="EMBL/GenBank/DDBJ databases">
        <authorList>
            <person name="Krishnakumar V."/>
            <person name="Cheung F."/>
            <person name="Xiao Y."/>
            <person name="Chan A."/>
            <person name="Moskal W.A."/>
            <person name="Town C.D."/>
        </authorList>
    </citation>
    <scope>NUCLEOTIDE SEQUENCE</scope>
</reference>
<proteinExistence type="evidence at transcript level"/>
<name>I3SI53_MEDTR</name>
<protein>
    <submittedName>
        <fullName evidence="1">Uncharacterized protein</fullName>
    </submittedName>
</protein>
<accession>I3SI53</accession>
<dbReference type="EMBL" id="BT140150">
    <property type="protein sequence ID" value="AFK39945.1"/>
    <property type="molecule type" value="mRNA"/>
</dbReference>
<dbReference type="AlphaFoldDB" id="I3SI53"/>